<organism evidence="2 3">
    <name type="scientific">Gluconobacter japonicus</name>
    <dbReference type="NCBI Taxonomy" id="376620"/>
    <lineage>
        <taxon>Bacteria</taxon>
        <taxon>Pseudomonadati</taxon>
        <taxon>Pseudomonadota</taxon>
        <taxon>Alphaproteobacteria</taxon>
        <taxon>Acetobacterales</taxon>
        <taxon>Acetobacteraceae</taxon>
        <taxon>Gluconobacter</taxon>
    </lineage>
</organism>
<dbReference type="EMBL" id="BSNT01000012">
    <property type="protein sequence ID" value="GLQ58373.1"/>
    <property type="molecule type" value="Genomic_DNA"/>
</dbReference>
<evidence type="ECO:0000313" key="2">
    <source>
        <dbReference type="EMBL" id="GLQ58373.1"/>
    </source>
</evidence>
<accession>A0ABQ5WF82</accession>
<gene>
    <name evidence="2" type="ORF">GCM10010937_01750</name>
</gene>
<keyword evidence="3" id="KW-1185">Reference proteome</keyword>
<evidence type="ECO:0000313" key="3">
    <source>
        <dbReference type="Proteomes" id="UP001156613"/>
    </source>
</evidence>
<dbReference type="RefSeq" id="WP_284263728.1">
    <property type="nucleotide sequence ID" value="NZ_BSNT01000012.1"/>
</dbReference>
<sequence length="88" mass="9726">MPFPDSALPINPTKAPGSPDEREHFDPYPDKSPITDEPPEEEYPGKSYPPERRAPPPPQGEPPALPEGPDNPTNQVLRLFEPQFVASI</sequence>
<protein>
    <submittedName>
        <fullName evidence="2">Uncharacterized protein</fullName>
    </submittedName>
</protein>
<feature type="compositionally biased region" description="Basic and acidic residues" evidence="1">
    <location>
        <begin position="19"/>
        <end position="29"/>
    </location>
</feature>
<reference evidence="3" key="1">
    <citation type="journal article" date="2019" name="Int. J. Syst. Evol. Microbiol.">
        <title>The Global Catalogue of Microorganisms (GCM) 10K type strain sequencing project: providing services to taxonomists for standard genome sequencing and annotation.</title>
        <authorList>
            <consortium name="The Broad Institute Genomics Platform"/>
            <consortium name="The Broad Institute Genome Sequencing Center for Infectious Disease"/>
            <person name="Wu L."/>
            <person name="Ma J."/>
        </authorList>
    </citation>
    <scope>NUCLEOTIDE SEQUENCE [LARGE SCALE GENOMIC DNA]</scope>
    <source>
        <strain evidence="3">NBRC 3271</strain>
    </source>
</reference>
<feature type="compositionally biased region" description="Pro residues" evidence="1">
    <location>
        <begin position="55"/>
        <end position="66"/>
    </location>
</feature>
<feature type="region of interest" description="Disordered" evidence="1">
    <location>
        <begin position="1"/>
        <end position="75"/>
    </location>
</feature>
<proteinExistence type="predicted"/>
<comment type="caution">
    <text evidence="2">The sequence shown here is derived from an EMBL/GenBank/DDBJ whole genome shotgun (WGS) entry which is preliminary data.</text>
</comment>
<name>A0ABQ5WF82_GLUJA</name>
<evidence type="ECO:0000256" key="1">
    <source>
        <dbReference type="SAM" id="MobiDB-lite"/>
    </source>
</evidence>
<dbReference type="Proteomes" id="UP001156613">
    <property type="component" value="Unassembled WGS sequence"/>
</dbReference>